<feature type="compositionally biased region" description="Polar residues" evidence="1">
    <location>
        <begin position="266"/>
        <end position="275"/>
    </location>
</feature>
<feature type="compositionally biased region" description="Basic and acidic residues" evidence="1">
    <location>
        <begin position="367"/>
        <end position="377"/>
    </location>
</feature>
<organism evidence="2 3">
    <name type="scientific">Moniliophthora roreri</name>
    <name type="common">Frosty pod rot fungus</name>
    <name type="synonym">Monilia roreri</name>
    <dbReference type="NCBI Taxonomy" id="221103"/>
    <lineage>
        <taxon>Eukaryota</taxon>
        <taxon>Fungi</taxon>
        <taxon>Dikarya</taxon>
        <taxon>Basidiomycota</taxon>
        <taxon>Agaricomycotina</taxon>
        <taxon>Agaricomycetes</taxon>
        <taxon>Agaricomycetidae</taxon>
        <taxon>Agaricales</taxon>
        <taxon>Marasmiineae</taxon>
        <taxon>Marasmiaceae</taxon>
        <taxon>Moniliophthora</taxon>
    </lineage>
</organism>
<feature type="region of interest" description="Disordered" evidence="1">
    <location>
        <begin position="1"/>
        <end position="26"/>
    </location>
</feature>
<feature type="compositionally biased region" description="Low complexity" evidence="1">
    <location>
        <begin position="519"/>
        <end position="529"/>
    </location>
</feature>
<feature type="region of interest" description="Disordered" evidence="1">
    <location>
        <begin position="639"/>
        <end position="659"/>
    </location>
</feature>
<feature type="compositionally biased region" description="Low complexity" evidence="1">
    <location>
        <begin position="643"/>
        <end position="658"/>
    </location>
</feature>
<feature type="region of interest" description="Disordered" evidence="1">
    <location>
        <begin position="240"/>
        <end position="319"/>
    </location>
</feature>
<evidence type="ECO:0000313" key="3">
    <source>
        <dbReference type="Proteomes" id="UP000054988"/>
    </source>
</evidence>
<sequence length="677" mass="72876">MAGSSSSSRRTDAVPPLQSLPCVEGPPRWVSPSIEAEWPDYFPERCSETDPPLTQAPYNASTSHSELKESYEGARDQWRQYAEASEQLLKPSPEDRHEHCEGYDVYVRTLDVPGHSDLLGSGRRYFVKIMKDGKIVQDFNPPIGVYGPLTPDTPFIPIAGMNVFQLPADNMYEIKYKRDRLLYSNKTLESAAFPNGLPEALEASVALQLLSEGTSSDSDHGSGCTCYQGGECHCWVPRKSAPRRRKKEPSDGPRSGAITPPDSLPTHLTPTSHATLTRIAELRPVLPKPSARRFGYEGPVHEPSSGGHQAHGAGRHHIHDSSFFSPYGRAYDYTHQSYVSETPAVGSGAAINHLNSSALSTTPPPSPDERTSEDNAGRIDGQFSLSSGDMTTWNAIQSAGDFLRSLCSCTNGCSCQGCMTSTTTSNPAGTCTTNGACSGCINCAALAATLPFSDVLPPNTALSIPNDVSRDASWPRDTTIDEWAKQVSFFEPGSAETSALPSPFDIAGHAHDSRQLGLSSSSASVNASSDPPTENGHRSDRCMCPQELCECNAGSGCSCDRCQANLTSPINLTFAISGERGSCCGSGLGERRRSPFEDLSIPHFVANNPSVMYDQFSGYISMPDGFPVMDERMSLDIGMGIGRSRSSSSSSSSASRSSHFSVPQRLADCLQQLRCPR</sequence>
<name>A0A0W0FVV3_MONRR</name>
<dbReference type="EMBL" id="LATX01001573">
    <property type="protein sequence ID" value="KTB40505.1"/>
    <property type="molecule type" value="Genomic_DNA"/>
</dbReference>
<comment type="caution">
    <text evidence="2">The sequence shown here is derived from an EMBL/GenBank/DDBJ whole genome shotgun (WGS) entry which is preliminary data.</text>
</comment>
<proteinExistence type="predicted"/>
<feature type="region of interest" description="Disordered" evidence="1">
    <location>
        <begin position="355"/>
        <end position="383"/>
    </location>
</feature>
<protein>
    <recommendedName>
        <fullName evidence="4">Copper-fist domain-containing protein</fullName>
    </recommendedName>
</protein>
<feature type="region of interest" description="Disordered" evidence="1">
    <location>
        <begin position="42"/>
        <end position="64"/>
    </location>
</feature>
<dbReference type="Proteomes" id="UP000054988">
    <property type="component" value="Unassembled WGS sequence"/>
</dbReference>
<accession>A0A0W0FVV3</accession>
<dbReference type="eggNOG" id="ENOG502S7CA">
    <property type="taxonomic scope" value="Eukaryota"/>
</dbReference>
<feature type="region of interest" description="Disordered" evidence="1">
    <location>
        <begin position="518"/>
        <end position="539"/>
    </location>
</feature>
<gene>
    <name evidence="2" type="ORF">WG66_6888</name>
</gene>
<evidence type="ECO:0000313" key="2">
    <source>
        <dbReference type="EMBL" id="KTB40505.1"/>
    </source>
</evidence>
<evidence type="ECO:0000256" key="1">
    <source>
        <dbReference type="SAM" id="MobiDB-lite"/>
    </source>
</evidence>
<reference evidence="2 3" key="1">
    <citation type="submission" date="2015-12" db="EMBL/GenBank/DDBJ databases">
        <title>Draft genome sequence of Moniliophthora roreri, the causal agent of frosty pod rot of cacao.</title>
        <authorList>
            <person name="Aime M.C."/>
            <person name="Diaz-Valderrama J.R."/>
            <person name="Kijpornyongpan T."/>
            <person name="Phillips-Mora W."/>
        </authorList>
    </citation>
    <scope>NUCLEOTIDE SEQUENCE [LARGE SCALE GENOMIC DNA]</scope>
    <source>
        <strain evidence="2 3">MCA 2952</strain>
    </source>
</reference>
<dbReference type="AlphaFoldDB" id="A0A0W0FVV3"/>
<evidence type="ECO:0008006" key="4">
    <source>
        <dbReference type="Google" id="ProtNLM"/>
    </source>
</evidence>